<gene>
    <name evidence="1" type="ORF">MAGMO_1308</name>
</gene>
<dbReference type="SUPFAM" id="SSF55729">
    <property type="entry name" value="Acyl-CoA N-acyltransferases (Nat)"/>
    <property type="match status" value="1"/>
</dbReference>
<dbReference type="AlphaFoldDB" id="A0A1S7LHE5"/>
<accession>A0A1S7LHE5</accession>
<reference evidence="1" key="1">
    <citation type="submission" date="2015-04" db="EMBL/GenBank/DDBJ databases">
        <authorList>
            <person name="Syromyatnikov M.Y."/>
            <person name="Popov V.N."/>
        </authorList>
    </citation>
    <scope>NUCLEOTIDE SEQUENCE</scope>
    <source>
        <strain evidence="1">MO-1</strain>
    </source>
</reference>
<organism evidence="1">
    <name type="scientific">Magnetococcus massalia (strain MO-1)</name>
    <dbReference type="NCBI Taxonomy" id="451514"/>
    <lineage>
        <taxon>Bacteria</taxon>
        <taxon>Pseudomonadati</taxon>
        <taxon>Pseudomonadota</taxon>
        <taxon>Magnetococcia</taxon>
        <taxon>Magnetococcales</taxon>
        <taxon>Magnetococcaceae</taxon>
        <taxon>Magnetococcus</taxon>
    </lineage>
</organism>
<proteinExistence type="predicted"/>
<dbReference type="Gene3D" id="3.40.630.30">
    <property type="match status" value="1"/>
</dbReference>
<name>A0A1S7LHE5_MAGMO</name>
<sequence length="156" mass="17619">MSMQMIAGPHAEVAQWVGRMMSPMVHFSPHARTLTAVVDDEPMMAVVYDNFRQRDLEMSLAALSPRWCRRDVLRAAFAYPFEQLGCRRITSLVPRSNQKSRRLAEGLGLRLEGVVRCAMEGDEDAMVYGMLKEECRWLGYHSTKASSQSAYAASTK</sequence>
<evidence type="ECO:0008006" key="2">
    <source>
        <dbReference type="Google" id="ProtNLM"/>
    </source>
</evidence>
<dbReference type="InterPro" id="IPR016181">
    <property type="entry name" value="Acyl_CoA_acyltransferase"/>
</dbReference>
<protein>
    <recommendedName>
        <fullName evidence="2">N-acetyltransferase domain-containing protein</fullName>
    </recommendedName>
</protein>
<dbReference type="EMBL" id="LO017727">
    <property type="protein sequence ID" value="CRH05499.1"/>
    <property type="molecule type" value="Genomic_DNA"/>
</dbReference>
<evidence type="ECO:0000313" key="1">
    <source>
        <dbReference type="EMBL" id="CRH05499.1"/>
    </source>
</evidence>